<dbReference type="Proteomes" id="UP000603602">
    <property type="component" value="Unassembled WGS sequence"/>
</dbReference>
<dbReference type="InterPro" id="IPR013587">
    <property type="entry name" value="Nitrate/nitrite_sensing"/>
</dbReference>
<dbReference type="Pfam" id="PF08376">
    <property type="entry name" value="NIT"/>
    <property type="match status" value="1"/>
</dbReference>
<accession>A0ABR9B4X5</accession>
<reference evidence="3" key="1">
    <citation type="submission" date="2023-07" db="EMBL/GenBank/DDBJ databases">
        <title>Thauera sp. CAU 1555 isolated from sand of Yaerae Beach.</title>
        <authorList>
            <person name="Kim W."/>
        </authorList>
    </citation>
    <scope>NUCLEOTIDE SEQUENCE [LARGE SCALE GENOMIC DNA]</scope>
    <source>
        <strain evidence="3">CAU 1555</strain>
    </source>
</reference>
<protein>
    <submittedName>
        <fullName evidence="2">Nitrate- and nitrite sensing domain-containing protein</fullName>
    </submittedName>
</protein>
<gene>
    <name evidence="2" type="ORF">IFO67_00810</name>
</gene>
<evidence type="ECO:0000313" key="3">
    <source>
        <dbReference type="Proteomes" id="UP000603602"/>
    </source>
</evidence>
<dbReference type="InterPro" id="IPR011006">
    <property type="entry name" value="CheY-like_superfamily"/>
</dbReference>
<dbReference type="InterPro" id="IPR036388">
    <property type="entry name" value="WH-like_DNA-bd_sf"/>
</dbReference>
<dbReference type="SUPFAM" id="SSF52172">
    <property type="entry name" value="CheY-like"/>
    <property type="match status" value="1"/>
</dbReference>
<sequence length="431" mass="45870">MKSAAGFLLAAKRCEIQGLEQLATTAELLGGIARLVHVLQKERGASNVYLGSGGSRFAAQRLQIIAEGAAAEAEVRQRLYRLDVDTGRMSGGARLFSRIAWVLHGLDALPALRERIAAQVLSPAQVTAAFSELIAGLLAVVFEAADTACDPAVSRALVALFNFMQGKELAGQERATGAAAFAAGRADASRQQRLLHLIEAQERCFQLFAEFAGSDTVALWHAQQQAGTLAELERLRRVLCATPADGVLDAELSDAWFECCTTRLDAMRAVEDALAAHLRTLCAGKISDARAELHDQKSLLDALVAGAPGGVPPVAVFFERALAGADGDPHANGELLAADGLGPQLGRSVLDMLQAQSRRLQAMSDELNAVRGALNERKVIERAKGLLMAHRGLTEDQAYKMLRQTAMNQGRRLVDVAEATLALADLLPSGP</sequence>
<feature type="domain" description="ANTAR" evidence="1">
    <location>
        <begin position="360"/>
        <end position="421"/>
    </location>
</feature>
<dbReference type="RefSeq" id="WP_187716277.1">
    <property type="nucleotide sequence ID" value="NZ_JACTAH010000001.1"/>
</dbReference>
<dbReference type="Gene3D" id="1.10.10.10">
    <property type="entry name" value="Winged helix-like DNA-binding domain superfamily/Winged helix DNA-binding domain"/>
    <property type="match status" value="1"/>
</dbReference>
<dbReference type="PROSITE" id="PS50921">
    <property type="entry name" value="ANTAR"/>
    <property type="match status" value="1"/>
</dbReference>
<evidence type="ECO:0000259" key="1">
    <source>
        <dbReference type="PROSITE" id="PS50921"/>
    </source>
</evidence>
<dbReference type="Pfam" id="PF03861">
    <property type="entry name" value="ANTAR"/>
    <property type="match status" value="1"/>
</dbReference>
<evidence type="ECO:0000313" key="2">
    <source>
        <dbReference type="EMBL" id="MBD8501418.1"/>
    </source>
</evidence>
<proteinExistence type="predicted"/>
<keyword evidence="3" id="KW-1185">Reference proteome</keyword>
<dbReference type="EMBL" id="JACYTO010000001">
    <property type="protein sequence ID" value="MBD8501418.1"/>
    <property type="molecule type" value="Genomic_DNA"/>
</dbReference>
<comment type="caution">
    <text evidence="2">The sequence shown here is derived from an EMBL/GenBank/DDBJ whole genome shotgun (WGS) entry which is preliminary data.</text>
</comment>
<dbReference type="InterPro" id="IPR005561">
    <property type="entry name" value="ANTAR"/>
</dbReference>
<organism evidence="2 3">
    <name type="scientific">Thauera sedimentorum</name>
    <dbReference type="NCBI Taxonomy" id="2767595"/>
    <lineage>
        <taxon>Bacteria</taxon>
        <taxon>Pseudomonadati</taxon>
        <taxon>Pseudomonadota</taxon>
        <taxon>Betaproteobacteria</taxon>
        <taxon>Rhodocyclales</taxon>
        <taxon>Zoogloeaceae</taxon>
        <taxon>Thauera</taxon>
    </lineage>
</organism>
<name>A0ABR9B4X5_9RHOO</name>
<dbReference type="SMART" id="SM01012">
    <property type="entry name" value="ANTAR"/>
    <property type="match status" value="1"/>
</dbReference>